<dbReference type="SFLD" id="SFLDS00019">
    <property type="entry name" value="Glutathione_Transferase_(cytos"/>
    <property type="match status" value="1"/>
</dbReference>
<dbReference type="RefSeq" id="XP_027091250.1">
    <property type="nucleotide sequence ID" value="XM_027235449.2"/>
</dbReference>
<dbReference type="PANTHER" id="PTHR11260:SF775">
    <property type="entry name" value="GLUTATHIONE S-TRANSFERASE U10"/>
    <property type="match status" value="1"/>
</dbReference>
<keyword evidence="7" id="KW-1185">Reference proteome</keyword>
<accession>A0A6P6UK69</accession>
<dbReference type="GO" id="GO:0005829">
    <property type="term" value="C:cytosol"/>
    <property type="evidence" value="ECO:0007669"/>
    <property type="project" value="UniProtKB-SubCell"/>
</dbReference>
<dbReference type="Proteomes" id="UP001652660">
    <property type="component" value="Chromosome 10e"/>
</dbReference>
<keyword evidence="2 4" id="KW-0808">Transferase</keyword>
<dbReference type="GeneID" id="113712158"/>
<proteinExistence type="inferred from homology"/>
<feature type="domain" description="GST C-terminal" evidence="6">
    <location>
        <begin position="87"/>
        <end position="214"/>
    </location>
</feature>
<reference evidence="7" key="1">
    <citation type="journal article" date="2025" name="Foods">
        <title>Unveiling the Microbial Signatures of Arabica Coffee Cherries: Insights into Ripeness Specific Diversity, Functional Traits, and Implications for Quality and Safety.</title>
        <authorList>
            <consortium name="RefSeq"/>
            <person name="Tenea G.N."/>
            <person name="Cifuentes V."/>
            <person name="Reyes P."/>
            <person name="Cevallos-Vallejos M."/>
        </authorList>
    </citation>
    <scope>NUCLEOTIDE SEQUENCE [LARGE SCALE GENOMIC DNA]</scope>
</reference>
<evidence type="ECO:0000256" key="1">
    <source>
        <dbReference type="ARBA" id="ARBA00009929"/>
    </source>
</evidence>
<gene>
    <name evidence="8" type="primary">LOC113712158</name>
</gene>
<dbReference type="PANTHER" id="PTHR11260">
    <property type="entry name" value="GLUTATHIONE S-TRANSFERASE, GST, SUPERFAMILY, GST DOMAIN CONTAINING"/>
    <property type="match status" value="1"/>
</dbReference>
<comment type="catalytic activity">
    <reaction evidence="3 4">
        <text>RX + glutathione = an S-substituted glutathione + a halide anion + H(+)</text>
        <dbReference type="Rhea" id="RHEA:16437"/>
        <dbReference type="ChEBI" id="CHEBI:15378"/>
        <dbReference type="ChEBI" id="CHEBI:16042"/>
        <dbReference type="ChEBI" id="CHEBI:17792"/>
        <dbReference type="ChEBI" id="CHEBI:57925"/>
        <dbReference type="ChEBI" id="CHEBI:90779"/>
        <dbReference type="EC" id="2.5.1.18"/>
    </reaction>
</comment>
<dbReference type="CDD" id="cd03058">
    <property type="entry name" value="GST_N_Tau"/>
    <property type="match status" value="1"/>
</dbReference>
<dbReference type="PROSITE" id="PS50405">
    <property type="entry name" value="GST_CTER"/>
    <property type="match status" value="1"/>
</dbReference>
<dbReference type="InterPro" id="IPR040079">
    <property type="entry name" value="Glutathione_S-Trfase"/>
</dbReference>
<comment type="similarity">
    <text evidence="1">Belongs to the GST superfamily. HSP26 family.</text>
</comment>
<feature type="domain" description="GST N-terminal" evidence="5">
    <location>
        <begin position="3"/>
        <end position="82"/>
    </location>
</feature>
<dbReference type="SUPFAM" id="SSF47616">
    <property type="entry name" value="GST C-terminal domain-like"/>
    <property type="match status" value="1"/>
</dbReference>
<dbReference type="GO" id="GO:0004364">
    <property type="term" value="F:glutathione transferase activity"/>
    <property type="evidence" value="ECO:0007669"/>
    <property type="project" value="UniProtKB-UniRule"/>
</dbReference>
<evidence type="ECO:0000259" key="6">
    <source>
        <dbReference type="PROSITE" id="PS50405"/>
    </source>
</evidence>
<evidence type="ECO:0000256" key="3">
    <source>
        <dbReference type="ARBA" id="ARBA00047960"/>
    </source>
</evidence>
<dbReference type="InterPro" id="IPR010987">
    <property type="entry name" value="Glutathione-S-Trfase_C-like"/>
</dbReference>
<organism evidence="7 8">
    <name type="scientific">Coffea arabica</name>
    <name type="common">Arabian coffee</name>
    <dbReference type="NCBI Taxonomy" id="13443"/>
    <lineage>
        <taxon>Eukaryota</taxon>
        <taxon>Viridiplantae</taxon>
        <taxon>Streptophyta</taxon>
        <taxon>Embryophyta</taxon>
        <taxon>Tracheophyta</taxon>
        <taxon>Spermatophyta</taxon>
        <taxon>Magnoliopsida</taxon>
        <taxon>eudicotyledons</taxon>
        <taxon>Gunneridae</taxon>
        <taxon>Pentapetalae</taxon>
        <taxon>asterids</taxon>
        <taxon>lamiids</taxon>
        <taxon>Gentianales</taxon>
        <taxon>Rubiaceae</taxon>
        <taxon>Ixoroideae</taxon>
        <taxon>Gardenieae complex</taxon>
        <taxon>Bertiereae - Coffeeae clade</taxon>
        <taxon>Coffeeae</taxon>
        <taxon>Coffea</taxon>
    </lineage>
</organism>
<evidence type="ECO:0000259" key="5">
    <source>
        <dbReference type="PROSITE" id="PS50404"/>
    </source>
</evidence>
<dbReference type="Pfam" id="PF13410">
    <property type="entry name" value="GST_C_2"/>
    <property type="match status" value="1"/>
</dbReference>
<dbReference type="Pfam" id="PF02798">
    <property type="entry name" value="GST_N"/>
    <property type="match status" value="1"/>
</dbReference>
<dbReference type="SFLD" id="SFLDG00358">
    <property type="entry name" value="Main_(cytGST)"/>
    <property type="match status" value="1"/>
</dbReference>
<sequence>MDNEVKLHGFWPSPFVYGVIWALKLKGIEYDYIEEDLANKSELLLLYNPVYKKVPVLVHAGKPISESLVILEYIEEVWPHTPLLPKDPYQRSVARFWINFATDKGRSAVRSLFWGGEDGKKEAAEQMFDFLKIIEEQALGDKKFFGGNSINMVDLIFAWFACWIQPMEQLVGIKVLEPSRLPRLHAWVKNFKEEPIIKENLPDPEKLLEYYARLRSNLVSKPN</sequence>
<dbReference type="InterPro" id="IPR004045">
    <property type="entry name" value="Glutathione_S-Trfase_N"/>
</dbReference>
<dbReference type="SUPFAM" id="SSF52833">
    <property type="entry name" value="Thioredoxin-like"/>
    <property type="match status" value="1"/>
</dbReference>
<dbReference type="OrthoDB" id="202840at2759"/>
<evidence type="ECO:0000313" key="7">
    <source>
        <dbReference type="Proteomes" id="UP001652660"/>
    </source>
</evidence>
<dbReference type="Gene3D" id="3.40.30.10">
    <property type="entry name" value="Glutaredoxin"/>
    <property type="match status" value="1"/>
</dbReference>
<dbReference type="InterPro" id="IPR036282">
    <property type="entry name" value="Glutathione-S-Trfase_C_sf"/>
</dbReference>
<comment type="subcellular location">
    <subcellularLocation>
        <location evidence="4">Cytoplasm</location>
        <location evidence="4">Cytosol</location>
    </subcellularLocation>
</comment>
<dbReference type="SFLD" id="SFLDG01152">
    <property type="entry name" value="Main.3:_Omega-_and_Tau-like"/>
    <property type="match status" value="1"/>
</dbReference>
<dbReference type="GO" id="GO:0006749">
    <property type="term" value="P:glutathione metabolic process"/>
    <property type="evidence" value="ECO:0007669"/>
    <property type="project" value="InterPro"/>
</dbReference>
<keyword evidence="4" id="KW-0963">Cytoplasm</keyword>
<reference evidence="8" key="2">
    <citation type="submission" date="2025-08" db="UniProtKB">
        <authorList>
            <consortium name="RefSeq"/>
        </authorList>
    </citation>
    <scope>IDENTIFICATION</scope>
    <source>
        <tissue evidence="8">Leaves</tissue>
    </source>
</reference>
<dbReference type="InterPro" id="IPR036249">
    <property type="entry name" value="Thioredoxin-like_sf"/>
</dbReference>
<evidence type="ECO:0000256" key="4">
    <source>
        <dbReference type="RuleBase" id="RU369102"/>
    </source>
</evidence>
<dbReference type="InterPro" id="IPR045073">
    <property type="entry name" value="Omega/Tau-like"/>
</dbReference>
<evidence type="ECO:0000313" key="8">
    <source>
        <dbReference type="RefSeq" id="XP_027091250.1"/>
    </source>
</evidence>
<dbReference type="PROSITE" id="PS50404">
    <property type="entry name" value="GST_NTER"/>
    <property type="match status" value="1"/>
</dbReference>
<dbReference type="EC" id="2.5.1.18" evidence="4"/>
<name>A0A6P6UK69_COFAR</name>
<dbReference type="AlphaFoldDB" id="A0A6P6UK69"/>
<protein>
    <recommendedName>
        <fullName evidence="4">Glutathione S-transferase</fullName>
        <ecNumber evidence="4">2.5.1.18</ecNumber>
    </recommendedName>
</protein>
<dbReference type="FunFam" id="1.20.1050.10:FF:000012">
    <property type="entry name" value="Tau class glutathione S-transferase"/>
    <property type="match status" value="1"/>
</dbReference>
<evidence type="ECO:0000256" key="2">
    <source>
        <dbReference type="ARBA" id="ARBA00022679"/>
    </source>
</evidence>
<dbReference type="FunFam" id="3.40.30.10:FF:000014">
    <property type="entry name" value="Tau class glutathione S-transferase"/>
    <property type="match status" value="1"/>
</dbReference>
<dbReference type="Gene3D" id="1.20.1050.10">
    <property type="match status" value="1"/>
</dbReference>
<dbReference type="CDD" id="cd03185">
    <property type="entry name" value="GST_C_Tau"/>
    <property type="match status" value="1"/>
</dbReference>
<dbReference type="InterPro" id="IPR045074">
    <property type="entry name" value="GST_C_Tau"/>
</dbReference>
<comment type="function">
    <text evidence="4">Is involved in the conjugation of reduced glutathione to a wide number of exogenous and endogenous hydrophobic electrophiles.</text>
</comment>